<dbReference type="Proteomes" id="UP000199607">
    <property type="component" value="Unassembled WGS sequence"/>
</dbReference>
<dbReference type="EMBL" id="FOTC01000006">
    <property type="protein sequence ID" value="SFL46639.1"/>
    <property type="molecule type" value="Genomic_DNA"/>
</dbReference>
<gene>
    <name evidence="1" type="ORF">SAMN04487950_3897</name>
</gene>
<accession>A0A1I4HWQ7</accession>
<sequence length="79" mass="9307">MCETNDQLGDEIRAVVEQQLQRSDLEEVSQAVDRLMEQGHSREKAIDTVGAILLEEIHEMMTKNEMFDRERYVERLQEL</sequence>
<proteinExistence type="predicted"/>
<dbReference type="RefSeq" id="WP_089871594.1">
    <property type="nucleotide sequence ID" value="NZ_FOTC01000006.1"/>
</dbReference>
<organism evidence="1 2">
    <name type="scientific">Halogranum rubrum</name>
    <dbReference type="NCBI Taxonomy" id="553466"/>
    <lineage>
        <taxon>Archaea</taxon>
        <taxon>Methanobacteriati</taxon>
        <taxon>Methanobacteriota</taxon>
        <taxon>Stenosarchaea group</taxon>
        <taxon>Halobacteria</taxon>
        <taxon>Halobacteriales</taxon>
        <taxon>Haloferacaceae</taxon>
    </lineage>
</organism>
<evidence type="ECO:0000313" key="2">
    <source>
        <dbReference type="Proteomes" id="UP000199607"/>
    </source>
</evidence>
<evidence type="ECO:0000313" key="1">
    <source>
        <dbReference type="EMBL" id="SFL46639.1"/>
    </source>
</evidence>
<keyword evidence="2" id="KW-1185">Reference proteome</keyword>
<reference evidence="2" key="1">
    <citation type="submission" date="2016-10" db="EMBL/GenBank/DDBJ databases">
        <authorList>
            <person name="Varghese N."/>
            <person name="Submissions S."/>
        </authorList>
    </citation>
    <scope>NUCLEOTIDE SEQUENCE [LARGE SCALE GENOMIC DNA]</scope>
    <source>
        <strain evidence="2">CGMCC 1.7738</strain>
    </source>
</reference>
<name>A0A1I4HWQ7_9EURY</name>
<protein>
    <submittedName>
        <fullName evidence="1">Uncharacterized protein</fullName>
    </submittedName>
</protein>
<dbReference type="AlphaFoldDB" id="A0A1I4HWQ7"/>